<reference evidence="1 2" key="1">
    <citation type="submission" date="2022-03" db="EMBL/GenBank/DDBJ databases">
        <title>Complete genome analysis of Roseomonas KG 17.1 : a prolific producer of plant growth promoters.</title>
        <authorList>
            <person name="Saadouli I."/>
            <person name="Najjari A."/>
            <person name="Mosbah A."/>
            <person name="Ouzari H.I."/>
        </authorList>
    </citation>
    <scope>NUCLEOTIDE SEQUENCE [LARGE SCALE GENOMIC DNA]</scope>
    <source>
        <strain evidence="1 2">KG17-1</strain>
    </source>
</reference>
<dbReference type="EMBL" id="JALBUU010000088">
    <property type="protein sequence ID" value="MCI0756121.1"/>
    <property type="molecule type" value="Genomic_DNA"/>
</dbReference>
<dbReference type="RefSeq" id="WP_241793775.1">
    <property type="nucleotide sequence ID" value="NZ_JALBUU010000088.1"/>
</dbReference>
<evidence type="ECO:0008006" key="3">
    <source>
        <dbReference type="Google" id="ProtNLM"/>
    </source>
</evidence>
<gene>
    <name evidence="1" type="ORF">MON41_20875</name>
</gene>
<evidence type="ECO:0000313" key="2">
    <source>
        <dbReference type="Proteomes" id="UP001201985"/>
    </source>
</evidence>
<name>A0ABS9W9Z0_9PROT</name>
<keyword evidence="2" id="KW-1185">Reference proteome</keyword>
<dbReference type="Proteomes" id="UP001201985">
    <property type="component" value="Unassembled WGS sequence"/>
</dbReference>
<accession>A0ABS9W9Z0</accession>
<evidence type="ECO:0000313" key="1">
    <source>
        <dbReference type="EMBL" id="MCI0756121.1"/>
    </source>
</evidence>
<sequence length="129" mass="13930">MIQQIPPSQADSSGRRTVLPTERTYAAWVKTGLKALAAGLGAKKVLGGVLPERRILSALVLFEAFSFVAAVWQEVWSCAPPPKLGVKRVPAPHCVGLPWGFDWGLVRSYRRRVAGYSTCVELLPEAGSG</sequence>
<protein>
    <recommendedName>
        <fullName evidence="3">DUF202 domain-containing protein</fullName>
    </recommendedName>
</protein>
<proteinExistence type="predicted"/>
<organism evidence="1 2">
    <name type="scientific">Teichococcus vastitatis</name>
    <dbReference type="NCBI Taxonomy" id="2307076"/>
    <lineage>
        <taxon>Bacteria</taxon>
        <taxon>Pseudomonadati</taxon>
        <taxon>Pseudomonadota</taxon>
        <taxon>Alphaproteobacteria</taxon>
        <taxon>Acetobacterales</taxon>
        <taxon>Roseomonadaceae</taxon>
        <taxon>Roseomonas</taxon>
    </lineage>
</organism>
<comment type="caution">
    <text evidence="1">The sequence shown here is derived from an EMBL/GenBank/DDBJ whole genome shotgun (WGS) entry which is preliminary data.</text>
</comment>